<keyword evidence="1" id="KW-0732">Signal</keyword>
<protein>
    <recommendedName>
        <fullName evidence="9">Phosphate ABC transporter substrate-binding protein</fullName>
    </recommendedName>
</protein>
<dbReference type="AlphaFoldDB" id="A0A0H0YND7"/>
<dbReference type="STRING" id="663.BAU10_06185"/>
<dbReference type="Proteomes" id="UP000714625">
    <property type="component" value="Unassembled WGS sequence"/>
</dbReference>
<dbReference type="EMBL" id="AAXMUW010000001">
    <property type="protein sequence ID" value="EGQ9133540.1"/>
    <property type="molecule type" value="Genomic_DNA"/>
</dbReference>
<reference evidence="5 6" key="1">
    <citation type="submission" date="2017-12" db="EMBL/GenBank/DDBJ databases">
        <title>FDA dAtabase for Regulatory Grade micrObial Sequences (FDA-ARGOS): Supporting development and validation of Infectious Disease Dx tests.</title>
        <authorList>
            <person name="Hoffmann M."/>
            <person name="Allard M."/>
            <person name="Evans P."/>
            <person name="Brown E."/>
            <person name="Tallon L.J."/>
            <person name="Sadzewicz L."/>
            <person name="Sengamalay N."/>
            <person name="Ott S."/>
            <person name="Godinez A."/>
            <person name="Nagaraj S."/>
            <person name="Vavikolanu K."/>
            <person name="Aluvathingal J."/>
            <person name="Nadendla S."/>
            <person name="Hobson J."/>
            <person name="Sichtig H."/>
        </authorList>
    </citation>
    <scope>NUCLEOTIDE SEQUENCE [LARGE SCALE GENOMIC DNA]</scope>
    <source>
        <strain evidence="6">ATCC 17749</strain>
        <strain evidence="5">FDAARGOS_97</strain>
    </source>
</reference>
<gene>
    <name evidence="5" type="ORF">AL553_009865</name>
    <name evidence="4" type="ORF">F0254_02075</name>
    <name evidence="2" type="ORF">GHY86_00010</name>
    <name evidence="3" type="ORF">HKB35_04635</name>
</gene>
<dbReference type="eggNOG" id="COG0226">
    <property type="taxonomic scope" value="Bacteria"/>
</dbReference>
<evidence type="ECO:0000313" key="6">
    <source>
        <dbReference type="Proteomes" id="UP000054316"/>
    </source>
</evidence>
<accession>A0A0H0YND7</accession>
<evidence type="ECO:0008006" key="9">
    <source>
        <dbReference type="Google" id="ProtNLM"/>
    </source>
</evidence>
<dbReference type="GeneID" id="75167920"/>
<comment type="caution">
    <text evidence="4">The sequence shown here is derived from an EMBL/GenBank/DDBJ whole genome shotgun (WGS) entry which is preliminary data.</text>
</comment>
<dbReference type="EMBL" id="VTYF01000001">
    <property type="protein sequence ID" value="NOI07651.1"/>
    <property type="molecule type" value="Genomic_DNA"/>
</dbReference>
<evidence type="ECO:0000313" key="3">
    <source>
        <dbReference type="EMBL" id="NMR72905.1"/>
    </source>
</evidence>
<sequence length="158" mass="17956">MSRNHSRVAFPLRYIKRYLFILIALLSLNCQALAAESYAVFSFNDEFSPLTVNKARKLYRGKTQLLQGQRIELSDWPATSTERAEFYRYLLNKNLAQMNAHWASLSFSGKARPPKVIARSSIDDLIAWMQEKPNRIGYAPTSSVPSNAHVLCVVSSEN</sequence>
<evidence type="ECO:0000313" key="5">
    <source>
        <dbReference type="EMBL" id="PNP26735.1"/>
    </source>
</evidence>
<feature type="signal peptide" evidence="1">
    <location>
        <begin position="1"/>
        <end position="34"/>
    </location>
</feature>
<keyword evidence="6" id="KW-1185">Reference proteome</keyword>
<evidence type="ECO:0000313" key="8">
    <source>
        <dbReference type="Proteomes" id="UP000565155"/>
    </source>
</evidence>
<dbReference type="EMBL" id="JABCMA010000002">
    <property type="protein sequence ID" value="NMR72905.1"/>
    <property type="molecule type" value="Genomic_DNA"/>
</dbReference>
<dbReference type="OrthoDB" id="5368544at2"/>
<dbReference type="Proteomes" id="UP000054316">
    <property type="component" value="Unassembled WGS sequence"/>
</dbReference>
<reference evidence="3 8" key="4">
    <citation type="submission" date="2020-04" db="EMBL/GenBank/DDBJ databases">
        <title>Whole-genome sequencing of Vibrio spp. from China reveals different genetic environments of blaCTX-M-14 among diverse lineages.</title>
        <authorList>
            <person name="Zheng Z."/>
            <person name="Ye L."/>
            <person name="Chen S."/>
        </authorList>
    </citation>
    <scope>NUCLEOTIDE SEQUENCE [LARGE SCALE GENOMIC DNA]</scope>
    <source>
        <strain evidence="3 8">Vb1636</strain>
    </source>
</reference>
<dbReference type="SUPFAM" id="SSF53850">
    <property type="entry name" value="Periplasmic binding protein-like II"/>
    <property type="match status" value="1"/>
</dbReference>
<dbReference type="Proteomes" id="UP000565155">
    <property type="component" value="Unassembled WGS sequence"/>
</dbReference>
<dbReference type="EMBL" id="LOSN02000001">
    <property type="protein sequence ID" value="PNP26735.1"/>
    <property type="molecule type" value="Genomic_DNA"/>
</dbReference>
<proteinExistence type="predicted"/>
<evidence type="ECO:0000313" key="7">
    <source>
        <dbReference type="Proteomes" id="UP000532247"/>
    </source>
</evidence>
<organism evidence="4 7">
    <name type="scientific">Vibrio alginolyticus</name>
    <dbReference type="NCBI Taxonomy" id="663"/>
    <lineage>
        <taxon>Bacteria</taxon>
        <taxon>Pseudomonadati</taxon>
        <taxon>Pseudomonadota</taxon>
        <taxon>Gammaproteobacteria</taxon>
        <taxon>Vibrionales</taxon>
        <taxon>Vibrionaceae</taxon>
        <taxon>Vibrio</taxon>
    </lineage>
</organism>
<dbReference type="RefSeq" id="WP_017633987.1">
    <property type="nucleotide sequence ID" value="NZ_AP023185.1"/>
</dbReference>
<evidence type="ECO:0000313" key="2">
    <source>
        <dbReference type="EMBL" id="EGQ9133540.1"/>
    </source>
</evidence>
<evidence type="ECO:0000256" key="1">
    <source>
        <dbReference type="SAM" id="SignalP"/>
    </source>
</evidence>
<evidence type="ECO:0000313" key="4">
    <source>
        <dbReference type="EMBL" id="NOI07651.1"/>
    </source>
</evidence>
<feature type="chain" id="PRO_5014515008" description="Phosphate ABC transporter substrate-binding protein" evidence="1">
    <location>
        <begin position="35"/>
        <end position="158"/>
    </location>
</feature>
<reference evidence="2" key="3">
    <citation type="submission" date="2019-11" db="EMBL/GenBank/DDBJ databases">
        <authorList>
            <consortium name="PulseNet: The National Subtyping Network for Foodborne Disease Surveillance"/>
            <person name="Tarr C.L."/>
            <person name="Trees E."/>
            <person name="Katz L.S."/>
            <person name="Carleton-Romer H.A."/>
            <person name="Stroika S."/>
            <person name="Kucerova Z."/>
            <person name="Roache K.F."/>
            <person name="Sabol A.L."/>
            <person name="Besser J."/>
            <person name="Gerner-Smidt P."/>
        </authorList>
    </citation>
    <scope>NUCLEOTIDE SEQUENCE</scope>
    <source>
        <strain evidence="2">PNUSAV001129</strain>
    </source>
</reference>
<dbReference type="Proteomes" id="UP000532247">
    <property type="component" value="Unassembled WGS sequence"/>
</dbReference>
<name>A0A0H0YND7_VIBAL</name>
<reference evidence="4 7" key="2">
    <citation type="submission" date="2019-09" db="EMBL/GenBank/DDBJ databases">
        <title>Draft genome sequencing and comparative genomics of hatchery-associated Vibrios.</title>
        <authorList>
            <person name="Kehlet-Delgado H."/>
            <person name="Mueller R.S."/>
        </authorList>
    </citation>
    <scope>NUCLEOTIDE SEQUENCE [LARGE SCALE GENOMIC DNA]</scope>
    <source>
        <strain evidence="4 7">081416A</strain>
    </source>
</reference>